<protein>
    <recommendedName>
        <fullName evidence="1">Methyltransferase type 11 domain-containing protein</fullName>
    </recommendedName>
</protein>
<dbReference type="AlphaFoldDB" id="A0A3B0VGI6"/>
<dbReference type="InterPro" id="IPR029063">
    <property type="entry name" value="SAM-dependent_MTases_sf"/>
</dbReference>
<sequence length="214" mass="24238">MKNEEKKVQNLFDDIANPYSDAVKRTNYIGPEWLLENLEGEDIKTDHIRILDLGCANGINIANLHRLNPTLLATGVDISPKMIETAKATELYKALYCQSLDVGLTFCKAKNYDMIIALGCLEFVNNIDFCLSEISRVCTRGGYFYATFQHFEEKNRYAPRQTRSGDVIHFAYSTTEVLTKLSESNLHVLSLKEMIGYTGGFPCPYIFVVAQKQQ</sequence>
<dbReference type="EMBL" id="UOEU01000091">
    <property type="protein sequence ID" value="VAW30824.1"/>
    <property type="molecule type" value="Genomic_DNA"/>
</dbReference>
<dbReference type="Gene3D" id="3.40.50.150">
    <property type="entry name" value="Vaccinia Virus protein VP39"/>
    <property type="match status" value="1"/>
</dbReference>
<evidence type="ECO:0000313" key="2">
    <source>
        <dbReference type="EMBL" id="VAW30824.1"/>
    </source>
</evidence>
<dbReference type="PANTHER" id="PTHR43861:SF1">
    <property type="entry name" value="TRANS-ACONITATE 2-METHYLTRANSFERASE"/>
    <property type="match status" value="1"/>
</dbReference>
<dbReference type="SUPFAM" id="SSF53335">
    <property type="entry name" value="S-adenosyl-L-methionine-dependent methyltransferases"/>
    <property type="match status" value="1"/>
</dbReference>
<gene>
    <name evidence="2" type="ORF">MNBD_CHLOROFLEXI01-2393</name>
</gene>
<dbReference type="CDD" id="cd02440">
    <property type="entry name" value="AdoMet_MTases"/>
    <property type="match status" value="1"/>
</dbReference>
<reference evidence="2" key="1">
    <citation type="submission" date="2018-06" db="EMBL/GenBank/DDBJ databases">
        <authorList>
            <person name="Zhirakovskaya E."/>
        </authorList>
    </citation>
    <scope>NUCLEOTIDE SEQUENCE</scope>
</reference>
<dbReference type="PANTHER" id="PTHR43861">
    <property type="entry name" value="TRANS-ACONITATE 2-METHYLTRANSFERASE-RELATED"/>
    <property type="match status" value="1"/>
</dbReference>
<dbReference type="Pfam" id="PF08241">
    <property type="entry name" value="Methyltransf_11"/>
    <property type="match status" value="1"/>
</dbReference>
<dbReference type="GO" id="GO:0008757">
    <property type="term" value="F:S-adenosylmethionine-dependent methyltransferase activity"/>
    <property type="evidence" value="ECO:0007669"/>
    <property type="project" value="InterPro"/>
</dbReference>
<evidence type="ECO:0000259" key="1">
    <source>
        <dbReference type="Pfam" id="PF08241"/>
    </source>
</evidence>
<dbReference type="InterPro" id="IPR013216">
    <property type="entry name" value="Methyltransf_11"/>
</dbReference>
<name>A0A3B0VGI6_9ZZZZ</name>
<proteinExistence type="predicted"/>
<organism evidence="2">
    <name type="scientific">hydrothermal vent metagenome</name>
    <dbReference type="NCBI Taxonomy" id="652676"/>
    <lineage>
        <taxon>unclassified sequences</taxon>
        <taxon>metagenomes</taxon>
        <taxon>ecological metagenomes</taxon>
    </lineage>
</organism>
<accession>A0A3B0VGI6</accession>
<feature type="domain" description="Methyltransferase type 11" evidence="1">
    <location>
        <begin position="51"/>
        <end position="145"/>
    </location>
</feature>